<dbReference type="PANTHER" id="PTHR46512:SF8">
    <property type="entry name" value="PEPTIDYLPROLYL ISOMERASE"/>
    <property type="match status" value="1"/>
</dbReference>
<evidence type="ECO:0000313" key="6">
    <source>
        <dbReference type="Proteomes" id="UP001491310"/>
    </source>
</evidence>
<keyword evidence="3" id="KW-0413">Isomerase</keyword>
<dbReference type="PROSITE" id="PS50059">
    <property type="entry name" value="FKBP_PPIASE"/>
    <property type="match status" value="2"/>
</dbReference>
<dbReference type="EMBL" id="JALJOT010000002">
    <property type="protein sequence ID" value="KAK9917540.1"/>
    <property type="molecule type" value="Genomic_DNA"/>
</dbReference>
<dbReference type="Proteomes" id="UP001491310">
    <property type="component" value="Unassembled WGS sequence"/>
</dbReference>
<dbReference type="SUPFAM" id="SSF48452">
    <property type="entry name" value="TPR-like"/>
    <property type="match status" value="1"/>
</dbReference>
<organism evidence="5 6">
    <name type="scientific">Coccomyxa subellipsoidea</name>
    <dbReference type="NCBI Taxonomy" id="248742"/>
    <lineage>
        <taxon>Eukaryota</taxon>
        <taxon>Viridiplantae</taxon>
        <taxon>Chlorophyta</taxon>
        <taxon>core chlorophytes</taxon>
        <taxon>Trebouxiophyceae</taxon>
        <taxon>Trebouxiophyceae incertae sedis</taxon>
        <taxon>Coccomyxaceae</taxon>
        <taxon>Coccomyxa</taxon>
    </lineage>
</organism>
<evidence type="ECO:0000313" key="5">
    <source>
        <dbReference type="EMBL" id="KAK9917540.1"/>
    </source>
</evidence>
<name>A0ABR2Z0M7_9CHLO</name>
<dbReference type="PANTHER" id="PTHR46512">
    <property type="entry name" value="PEPTIDYLPROLYL ISOMERASE"/>
    <property type="match status" value="1"/>
</dbReference>
<sequence>MPPSILSYVEQLRQLPEIPSFEPEIDDLDAEQDRKLRELEDLHSGAIRKGALPDSRPEGTASPQDGDLVYFHLTVRREDDKVVDTTRLSEDGVEGSGVPKAFVLGKGLCAPRGWELALYDMRKGEKARFIMKPEYGYAGKGCRVLPPTGCAADAAFIFDIHLVNWYSKDQVRMASDDGDVFKRSLCEVDTWETPRAPFEVEVTCTARVPSSSGRQGEGRTYFSTPADQPLRFAIGDGQVPGGFEDAVCSLAKLERAIVSCPAAKARHKGPGGLVPAPPDGVDRVELELQLLSMIQVRDMTGTGEVTKRRVKEGRGEFPVDCPLEDCAVRVHYKATIAGTDQVVHDTRGPDGGAPPLEFNTGMDEVPEALDMAVRLMTPGEMSLVCAAPRYAYDGRADRPEACPENAEVDFELELVDFDKQPNWHAMGADDKLARAHALKDQGNAVFRTGPSQYSRAAAKWAKALKVLDNAFDMDTEEQLAAASKDKVDCMTNLALVAQKERRFTDCFKWCDKALREVADHPKALFRRATVHAALMNYEAAREDFELCKAVSPAMAKDVDRELVLMERQRREADAKQKRSLMGFLKK</sequence>
<comment type="catalytic activity">
    <reaction evidence="3">
        <text>[protein]-peptidylproline (omega=180) = [protein]-peptidylproline (omega=0)</text>
        <dbReference type="Rhea" id="RHEA:16237"/>
        <dbReference type="Rhea" id="RHEA-COMP:10747"/>
        <dbReference type="Rhea" id="RHEA-COMP:10748"/>
        <dbReference type="ChEBI" id="CHEBI:83833"/>
        <dbReference type="ChEBI" id="CHEBI:83834"/>
        <dbReference type="EC" id="5.2.1.8"/>
    </reaction>
</comment>
<feature type="domain" description="PPIase FKBP-type" evidence="4">
    <location>
        <begin position="325"/>
        <end position="418"/>
    </location>
</feature>
<dbReference type="InterPro" id="IPR046357">
    <property type="entry name" value="PPIase_dom_sf"/>
</dbReference>
<dbReference type="SUPFAM" id="SSF54534">
    <property type="entry name" value="FKBP-like"/>
    <property type="match status" value="3"/>
</dbReference>
<evidence type="ECO:0000256" key="2">
    <source>
        <dbReference type="ARBA" id="ARBA00022803"/>
    </source>
</evidence>
<evidence type="ECO:0000256" key="3">
    <source>
        <dbReference type="PROSITE-ProRule" id="PRU00277"/>
    </source>
</evidence>
<dbReference type="Gene3D" id="3.10.50.40">
    <property type="match status" value="3"/>
</dbReference>
<comment type="caution">
    <text evidence="5">The sequence shown here is derived from an EMBL/GenBank/DDBJ whole genome shotgun (WGS) entry which is preliminary data.</text>
</comment>
<dbReference type="InterPro" id="IPR050754">
    <property type="entry name" value="FKBP4/5/8-like"/>
</dbReference>
<keyword evidence="1" id="KW-0677">Repeat</keyword>
<gene>
    <name evidence="5" type="ORF">WJX75_005485</name>
</gene>
<accession>A0ABR2Z0M7</accession>
<proteinExistence type="predicted"/>
<evidence type="ECO:0000256" key="1">
    <source>
        <dbReference type="ARBA" id="ARBA00022737"/>
    </source>
</evidence>
<dbReference type="EC" id="5.2.1.8" evidence="3"/>
<dbReference type="InterPro" id="IPR011990">
    <property type="entry name" value="TPR-like_helical_dom_sf"/>
</dbReference>
<keyword evidence="3" id="KW-0697">Rotamase</keyword>
<evidence type="ECO:0000259" key="4">
    <source>
        <dbReference type="PROSITE" id="PS50059"/>
    </source>
</evidence>
<feature type="domain" description="PPIase FKBP-type" evidence="4">
    <location>
        <begin position="66"/>
        <end position="166"/>
    </location>
</feature>
<dbReference type="SMART" id="SM00028">
    <property type="entry name" value="TPR"/>
    <property type="match status" value="2"/>
</dbReference>
<protein>
    <recommendedName>
        <fullName evidence="3">peptidylprolyl isomerase</fullName>
        <ecNumber evidence="3">5.2.1.8</ecNumber>
    </recommendedName>
</protein>
<dbReference type="Gene3D" id="1.25.40.10">
    <property type="entry name" value="Tetratricopeptide repeat domain"/>
    <property type="match status" value="1"/>
</dbReference>
<keyword evidence="2" id="KW-0802">TPR repeat</keyword>
<dbReference type="Pfam" id="PF00254">
    <property type="entry name" value="FKBP_C"/>
    <property type="match status" value="2"/>
</dbReference>
<dbReference type="InterPro" id="IPR019734">
    <property type="entry name" value="TPR_rpt"/>
</dbReference>
<reference evidence="5 6" key="1">
    <citation type="journal article" date="2024" name="Nat. Commun.">
        <title>Phylogenomics reveals the evolutionary origins of lichenization in chlorophyte algae.</title>
        <authorList>
            <person name="Puginier C."/>
            <person name="Libourel C."/>
            <person name="Otte J."/>
            <person name="Skaloud P."/>
            <person name="Haon M."/>
            <person name="Grisel S."/>
            <person name="Petersen M."/>
            <person name="Berrin J.G."/>
            <person name="Delaux P.M."/>
            <person name="Dal Grande F."/>
            <person name="Keller J."/>
        </authorList>
    </citation>
    <scope>NUCLEOTIDE SEQUENCE [LARGE SCALE GENOMIC DNA]</scope>
    <source>
        <strain evidence="5 6">SAG 216-7</strain>
    </source>
</reference>
<keyword evidence="6" id="KW-1185">Reference proteome</keyword>
<dbReference type="InterPro" id="IPR001179">
    <property type="entry name" value="PPIase_FKBP_dom"/>
</dbReference>